<feature type="chain" id="PRO_5012435916" evidence="1">
    <location>
        <begin position="31"/>
        <end position="397"/>
    </location>
</feature>
<dbReference type="OrthoDB" id="9777400at2"/>
<gene>
    <name evidence="2" type="ORF">CRENPOLYSF2_1590004</name>
</gene>
<feature type="signal peptide" evidence="1">
    <location>
        <begin position="1"/>
        <end position="30"/>
    </location>
</feature>
<dbReference type="Pfam" id="PF13432">
    <property type="entry name" value="TPR_16"/>
    <property type="match status" value="1"/>
</dbReference>
<organism evidence="2 3">
    <name type="scientific">Crenothrix polyspora</name>
    <dbReference type="NCBI Taxonomy" id="360316"/>
    <lineage>
        <taxon>Bacteria</taxon>
        <taxon>Pseudomonadati</taxon>
        <taxon>Pseudomonadota</taxon>
        <taxon>Gammaproteobacteria</taxon>
        <taxon>Methylococcales</taxon>
        <taxon>Crenotrichaceae</taxon>
        <taxon>Crenothrix</taxon>
    </lineage>
</organism>
<evidence type="ECO:0000313" key="3">
    <source>
        <dbReference type="Proteomes" id="UP000195442"/>
    </source>
</evidence>
<dbReference type="EMBL" id="FUKJ01000067">
    <property type="protein sequence ID" value="SJM90315.1"/>
    <property type="molecule type" value="Genomic_DNA"/>
</dbReference>
<name>A0A1R4H292_9GAMM</name>
<dbReference type="SUPFAM" id="SSF48452">
    <property type="entry name" value="TPR-like"/>
    <property type="match status" value="1"/>
</dbReference>
<keyword evidence="3" id="KW-1185">Reference proteome</keyword>
<dbReference type="Gene3D" id="1.25.40.10">
    <property type="entry name" value="Tetratricopeptide repeat domain"/>
    <property type="match status" value="2"/>
</dbReference>
<keyword evidence="1" id="KW-0732">Signal</keyword>
<accession>A0A1R4H292</accession>
<proteinExistence type="predicted"/>
<dbReference type="InterPro" id="IPR011990">
    <property type="entry name" value="TPR-like_helical_dom_sf"/>
</dbReference>
<evidence type="ECO:0000256" key="1">
    <source>
        <dbReference type="SAM" id="SignalP"/>
    </source>
</evidence>
<dbReference type="Proteomes" id="UP000195442">
    <property type="component" value="Unassembled WGS sequence"/>
</dbReference>
<sequence length="397" mass="44638">MLILNVSAYRNVVLCACVLVMGCLPNSLCAKPYTPQSSDEVLEQLPLLNNRTDKVLQRLRRQLNTEPDNLQVASAVANRFMELARSESDPRYYGYAEAAVKKWWQQSKPPLAVLLIRANLRQHRHDFDGALHDLHAVIEQDPRNGQAWLSLAVIQSVQGNYEASRLSCLHLKRLASHLTEMSCLSNAASLSGSAQQAYAVLKQAVDNTSTTDVEIHRWALTLLAEIAVRLGDAKAAETHFLQAFALNQRDVYLLASYSDFLLDQGRAKQVIELLKDDTRSDGLLLRLALAEQITGTGDLAKHQEDLQQRIVAYRLRGENIHQREEARFYLELLKQPNEALTLALQNWQVQREPADARLVLDAALASQNTVAAQPVLAWLKEKKLEDKTLQQRVALLE</sequence>
<dbReference type="AlphaFoldDB" id="A0A1R4H292"/>
<dbReference type="RefSeq" id="WP_087146044.1">
    <property type="nucleotide sequence ID" value="NZ_FUKJ01000067.1"/>
</dbReference>
<dbReference type="SMART" id="SM00028">
    <property type="entry name" value="TPR"/>
    <property type="match status" value="3"/>
</dbReference>
<reference evidence="3" key="1">
    <citation type="submission" date="2017-02" db="EMBL/GenBank/DDBJ databases">
        <authorList>
            <person name="Daims H."/>
        </authorList>
    </citation>
    <scope>NUCLEOTIDE SEQUENCE [LARGE SCALE GENOMIC DNA]</scope>
</reference>
<dbReference type="InterPro" id="IPR019734">
    <property type="entry name" value="TPR_rpt"/>
</dbReference>
<protein>
    <submittedName>
        <fullName evidence="2">Uncharacterized protein</fullName>
    </submittedName>
</protein>
<evidence type="ECO:0000313" key="2">
    <source>
        <dbReference type="EMBL" id="SJM90315.1"/>
    </source>
</evidence>